<evidence type="ECO:0000313" key="7">
    <source>
        <dbReference type="EMBL" id="KAL0477303.1"/>
    </source>
</evidence>
<dbReference type="InterPro" id="IPR001806">
    <property type="entry name" value="Small_GTPase"/>
</dbReference>
<dbReference type="EMBL" id="JAOPGA020000163">
    <property type="protein sequence ID" value="KAL0477303.1"/>
    <property type="molecule type" value="Genomic_DNA"/>
</dbReference>
<name>A0AAW2YIW1_9EUKA</name>
<dbReference type="Pfam" id="PF00071">
    <property type="entry name" value="Ras"/>
    <property type="match status" value="1"/>
</dbReference>
<dbReference type="PROSITE" id="PS51420">
    <property type="entry name" value="RHO"/>
    <property type="match status" value="1"/>
</dbReference>
<dbReference type="SUPFAM" id="SSF52540">
    <property type="entry name" value="P-loop containing nucleoside triphosphate hydrolases"/>
    <property type="match status" value="1"/>
</dbReference>
<dbReference type="Gene3D" id="1.20.1280.50">
    <property type="match status" value="1"/>
</dbReference>
<dbReference type="InterPro" id="IPR036047">
    <property type="entry name" value="F-box-like_dom_sf"/>
</dbReference>
<comment type="subcellular location">
    <subcellularLocation>
        <location evidence="1">Membrane</location>
    </subcellularLocation>
</comment>
<dbReference type="PROSITE" id="PS50181">
    <property type="entry name" value="FBOX"/>
    <property type="match status" value="1"/>
</dbReference>
<proteinExistence type="predicted"/>
<dbReference type="SMART" id="SM00175">
    <property type="entry name" value="RAB"/>
    <property type="match status" value="1"/>
</dbReference>
<dbReference type="CDD" id="cd00157">
    <property type="entry name" value="Rho"/>
    <property type="match status" value="1"/>
</dbReference>
<dbReference type="InterPro" id="IPR001810">
    <property type="entry name" value="F-box_dom"/>
</dbReference>
<evidence type="ECO:0000256" key="5">
    <source>
        <dbReference type="SAM" id="MobiDB-lite"/>
    </source>
</evidence>
<feature type="domain" description="F-box" evidence="6">
    <location>
        <begin position="154"/>
        <end position="200"/>
    </location>
</feature>
<dbReference type="AlphaFoldDB" id="A0AAW2YIW1"/>
<protein>
    <submittedName>
        <fullName evidence="7">Rho-related protein RAC</fullName>
    </submittedName>
</protein>
<dbReference type="PROSITE" id="PS51421">
    <property type="entry name" value="RAS"/>
    <property type="match status" value="1"/>
</dbReference>
<evidence type="ECO:0000256" key="2">
    <source>
        <dbReference type="ARBA" id="ARBA00022741"/>
    </source>
</evidence>
<reference evidence="7 8" key="1">
    <citation type="submission" date="2024-03" db="EMBL/GenBank/DDBJ databases">
        <title>The Acrasis kona genome and developmental transcriptomes reveal deep origins of eukaryotic multicellular pathways.</title>
        <authorList>
            <person name="Sheikh S."/>
            <person name="Fu C.-J."/>
            <person name="Brown M.W."/>
            <person name="Baldauf S.L."/>
        </authorList>
    </citation>
    <scope>NUCLEOTIDE SEQUENCE [LARGE SCALE GENOMIC DNA]</scope>
    <source>
        <strain evidence="7 8">ATCC MYA-3509</strain>
    </source>
</reference>
<keyword evidence="4" id="KW-0472">Membrane</keyword>
<dbReference type="SUPFAM" id="SSF81383">
    <property type="entry name" value="F-box domain"/>
    <property type="match status" value="1"/>
</dbReference>
<organism evidence="7 8">
    <name type="scientific">Acrasis kona</name>
    <dbReference type="NCBI Taxonomy" id="1008807"/>
    <lineage>
        <taxon>Eukaryota</taxon>
        <taxon>Discoba</taxon>
        <taxon>Heterolobosea</taxon>
        <taxon>Tetramitia</taxon>
        <taxon>Eutetramitia</taxon>
        <taxon>Acrasidae</taxon>
        <taxon>Acrasis</taxon>
    </lineage>
</organism>
<evidence type="ECO:0000256" key="3">
    <source>
        <dbReference type="ARBA" id="ARBA00023134"/>
    </source>
</evidence>
<dbReference type="GO" id="GO:0007264">
    <property type="term" value="P:small GTPase-mediated signal transduction"/>
    <property type="evidence" value="ECO:0007669"/>
    <property type="project" value="InterPro"/>
</dbReference>
<dbReference type="InterPro" id="IPR027417">
    <property type="entry name" value="P-loop_NTPase"/>
</dbReference>
<dbReference type="GO" id="GO:0005525">
    <property type="term" value="F:GTP binding"/>
    <property type="evidence" value="ECO:0007669"/>
    <property type="project" value="UniProtKB-KW"/>
</dbReference>
<keyword evidence="3" id="KW-0342">GTP-binding</keyword>
<comment type="caution">
    <text evidence="7">The sequence shown here is derived from an EMBL/GenBank/DDBJ whole genome shotgun (WGS) entry which is preliminary data.</text>
</comment>
<dbReference type="PROSITE" id="PS51419">
    <property type="entry name" value="RAB"/>
    <property type="match status" value="1"/>
</dbReference>
<keyword evidence="2" id="KW-0547">Nucleotide-binding</keyword>
<dbReference type="InterPro" id="IPR003578">
    <property type="entry name" value="Small_GTPase_Rho"/>
</dbReference>
<dbReference type="PANTHER" id="PTHR24072">
    <property type="entry name" value="RHO FAMILY GTPASE"/>
    <property type="match status" value="1"/>
</dbReference>
<evidence type="ECO:0000313" key="8">
    <source>
        <dbReference type="Proteomes" id="UP001431209"/>
    </source>
</evidence>
<dbReference type="GO" id="GO:0003924">
    <property type="term" value="F:GTPase activity"/>
    <property type="evidence" value="ECO:0007669"/>
    <property type="project" value="InterPro"/>
</dbReference>
<dbReference type="SMART" id="SM00256">
    <property type="entry name" value="FBOX"/>
    <property type="match status" value="1"/>
</dbReference>
<accession>A0AAW2YIW1</accession>
<feature type="region of interest" description="Disordered" evidence="5">
    <location>
        <begin position="21"/>
        <end position="44"/>
    </location>
</feature>
<dbReference type="NCBIfam" id="TIGR00231">
    <property type="entry name" value="small_GTP"/>
    <property type="match status" value="1"/>
</dbReference>
<dbReference type="SMART" id="SM00173">
    <property type="entry name" value="RAS"/>
    <property type="match status" value="1"/>
</dbReference>
<gene>
    <name evidence="7" type="ORF">AKO1_005293</name>
</gene>
<dbReference type="FunFam" id="3.40.50.300:FF:002060">
    <property type="entry name" value="Rho family GTPase"/>
    <property type="match status" value="1"/>
</dbReference>
<dbReference type="SMART" id="SM00174">
    <property type="entry name" value="RHO"/>
    <property type="match status" value="1"/>
</dbReference>
<dbReference type="Pfam" id="PF12937">
    <property type="entry name" value="F-box-like"/>
    <property type="match status" value="1"/>
</dbReference>
<evidence type="ECO:0000259" key="6">
    <source>
        <dbReference type="PROSITE" id="PS50181"/>
    </source>
</evidence>
<dbReference type="InterPro" id="IPR005225">
    <property type="entry name" value="Small_GTP-bd"/>
</dbReference>
<sequence length="472" mass="54043">MNIKDIEKRSSQNIINRLKSNKSCRDSTSSIDEENTSFEHELRPSNSEELIVTKQTGLYCTSNLQHILDHEGRRSDNSNNRKKTNISKILTRKRPNSTFTIQHCPSSTQVETIEKNIIKEKSPTPQRITIHGQRLSRFYIPSSENIHSYSDKSFRFIVQLPEEVLLEIFSFANPQTLGKVLLTCKRWNHLCDTDELWRRFYYFYYNGLINPATNQMPNHRQMFLDLYTADLNLTKTGIWRNSKAARGARRNFQLAREDYAFVKEQVSYENKTTTRNNSMPIKVVVVGDGAVGKTSLLCRFSENYFPERDYLPTIFDNFSTQTIFNNTTYNVSLYDTAGPEDFDKLRPLSYIGCDVFLLCVDLSYSDGLSNVLTRWNRELTRCAPGVPVVMCGTKMDLRVRNPNRTNNNRFTTFDQGKNAAQIIGAVAYAETSALTGDGVTSTFEEVIRIGCLYAGLHRGSSLNINDKKCGIM</sequence>
<evidence type="ECO:0000256" key="1">
    <source>
        <dbReference type="ARBA" id="ARBA00004370"/>
    </source>
</evidence>
<dbReference type="PRINTS" id="PR00449">
    <property type="entry name" value="RASTRNSFRMNG"/>
</dbReference>
<evidence type="ECO:0000256" key="4">
    <source>
        <dbReference type="ARBA" id="ARBA00023136"/>
    </source>
</evidence>
<dbReference type="GO" id="GO:0016020">
    <property type="term" value="C:membrane"/>
    <property type="evidence" value="ECO:0007669"/>
    <property type="project" value="UniProtKB-SubCell"/>
</dbReference>
<dbReference type="Proteomes" id="UP001431209">
    <property type="component" value="Unassembled WGS sequence"/>
</dbReference>
<dbReference type="Gene3D" id="3.40.50.300">
    <property type="entry name" value="P-loop containing nucleotide triphosphate hydrolases"/>
    <property type="match status" value="1"/>
</dbReference>
<keyword evidence="8" id="KW-1185">Reference proteome</keyword>